<sequence>MLPAASFEVLFMRICKRASGAHSDNAATDL</sequence>
<dbReference type="Proteomes" id="UP000019146">
    <property type="component" value="Chromosome 2"/>
</dbReference>
<gene>
    <name evidence="1" type="ORF">K788_00024065</name>
</gene>
<dbReference type="KEGG" id="bcai:K788_00024065"/>
<proteinExistence type="predicted"/>
<name>A0A0P0RKC7_9BURK</name>
<accession>A0A0P0RKC7</accession>
<reference evidence="1 2" key="1">
    <citation type="journal article" date="2014" name="Genome Announc.">
        <title>Draft Genome Sequence of the Haloacid-Degrading Burkholderia caribensis Strain MBA4.</title>
        <authorList>
            <person name="Pan Y."/>
            <person name="Kong K.F."/>
            <person name="Tsang J.S."/>
        </authorList>
    </citation>
    <scope>NUCLEOTIDE SEQUENCE [LARGE SCALE GENOMIC DNA]</scope>
    <source>
        <strain evidence="1 2">MBA4</strain>
    </source>
</reference>
<protein>
    <submittedName>
        <fullName evidence="1">Uncharacterized protein</fullName>
    </submittedName>
</protein>
<evidence type="ECO:0000313" key="1">
    <source>
        <dbReference type="EMBL" id="ALL69041.1"/>
    </source>
</evidence>
<organism evidence="1 2">
    <name type="scientific">Paraburkholderia caribensis MBA4</name>
    <dbReference type="NCBI Taxonomy" id="1323664"/>
    <lineage>
        <taxon>Bacteria</taxon>
        <taxon>Pseudomonadati</taxon>
        <taxon>Pseudomonadota</taxon>
        <taxon>Betaproteobacteria</taxon>
        <taxon>Burkholderiales</taxon>
        <taxon>Burkholderiaceae</taxon>
        <taxon>Paraburkholderia</taxon>
    </lineage>
</organism>
<dbReference type="EMBL" id="CP012747">
    <property type="protein sequence ID" value="ALL69041.1"/>
    <property type="molecule type" value="Genomic_DNA"/>
</dbReference>
<evidence type="ECO:0000313" key="2">
    <source>
        <dbReference type="Proteomes" id="UP000019146"/>
    </source>
</evidence>
<dbReference type="AlphaFoldDB" id="A0A0P0RKC7"/>